<dbReference type="Pfam" id="PF13517">
    <property type="entry name" value="FG-GAP_3"/>
    <property type="match status" value="2"/>
</dbReference>
<dbReference type="InterPro" id="IPR027039">
    <property type="entry name" value="Crtac1"/>
</dbReference>
<dbReference type="Proteomes" id="UP001467690">
    <property type="component" value="Unassembled WGS sequence"/>
</dbReference>
<organism evidence="4 5">
    <name type="scientific">Catenovulum sediminis</name>
    <dbReference type="NCBI Taxonomy" id="1740262"/>
    <lineage>
        <taxon>Bacteria</taxon>
        <taxon>Pseudomonadati</taxon>
        <taxon>Pseudomonadota</taxon>
        <taxon>Gammaproteobacteria</taxon>
        <taxon>Alteromonadales</taxon>
        <taxon>Alteromonadaceae</taxon>
        <taxon>Catenovulum</taxon>
    </lineage>
</organism>
<dbReference type="Gene3D" id="2.130.10.130">
    <property type="entry name" value="Integrin alpha, N-terminal"/>
    <property type="match status" value="2"/>
</dbReference>
<protein>
    <submittedName>
        <fullName evidence="4">CRTAC1 family protein</fullName>
    </submittedName>
</protein>
<sequence>MIKLYKPAYLTLSCLVALLGCQTNAQQLPMDIAKSNHKINSQFVDAGKDFQLENKNLRKWDVATVADLDQDGYPDLLLNDHGFSLKVMWNNKGKYAKPYDLIMGDMHGLSAADFDKDGNIELVIARGGGSGSNARNSKIFRFDKQRNITSVSDFDKPLAFMRGRTVKWVDLDQDGWLDLINFAFPSIEMKGASENYLYANDRQGQLVEKNRLPKISKDGQKTLITDFNSDGSPDLLLYGNGAVKAYQAQSAYNYEDVSEQVLPISLTDVTSINEIDYDNDGDFDLVITRGKELEAGESYFNQQKQLFGYFWKRGVKKFAPFKAGDVIEFINLQSQWPTKDLLIGESAYAYQFPGETHSGRDVRLVNSDALGFPDELTEKGTYIGYIGNRQWRLGTNLWSPGSGVIKGVEFAKENPGSPGLKDLIFENRQGKFVDVTDKLGIDYLSHTTSTAVADINNDGYQDIMIVQRGNLVSSNPVIVYLNQQGQSFKQQSMHGLVTEELGAIGLGIEPVDYNLDGFVDILIGHERGKWHLFKNTQTTGHYIQIQVGPSPNSKAASLGAVVKLFHCNKQQVKRVGSTSAAYSLSSNPVVHFGVGECSKNMRVSVQWSNGEIETKFITSTNQLIKI</sequence>
<evidence type="ECO:0000313" key="4">
    <source>
        <dbReference type="EMBL" id="MER2490786.1"/>
    </source>
</evidence>
<comment type="caution">
    <text evidence="4">The sequence shown here is derived from an EMBL/GenBank/DDBJ whole genome shotgun (WGS) entry which is preliminary data.</text>
</comment>
<evidence type="ECO:0000256" key="1">
    <source>
        <dbReference type="ARBA" id="ARBA00022729"/>
    </source>
</evidence>
<proteinExistence type="predicted"/>
<dbReference type="Pfam" id="PF07593">
    <property type="entry name" value="UnbV_ASPIC"/>
    <property type="match status" value="1"/>
</dbReference>
<dbReference type="SUPFAM" id="SSF69318">
    <property type="entry name" value="Integrin alpha N-terminal domain"/>
    <property type="match status" value="2"/>
</dbReference>
<gene>
    <name evidence="4" type="ORF">ABS311_02675</name>
</gene>
<name>A0ABV1RCY0_9ALTE</name>
<dbReference type="PANTHER" id="PTHR16026">
    <property type="entry name" value="CARTILAGE ACIDIC PROTEIN 1"/>
    <property type="match status" value="1"/>
</dbReference>
<feature type="chain" id="PRO_5047418428" evidence="2">
    <location>
        <begin position="26"/>
        <end position="626"/>
    </location>
</feature>
<dbReference type="InterPro" id="IPR013517">
    <property type="entry name" value="FG-GAP"/>
</dbReference>
<evidence type="ECO:0000256" key="2">
    <source>
        <dbReference type="SAM" id="SignalP"/>
    </source>
</evidence>
<reference evidence="4 5" key="1">
    <citation type="submission" date="2024-06" db="EMBL/GenBank/DDBJ databases">
        <authorList>
            <person name="Chen R.Y."/>
        </authorList>
    </citation>
    <scope>NUCLEOTIDE SEQUENCE [LARGE SCALE GENOMIC DNA]</scope>
    <source>
        <strain evidence="4 5">D2</strain>
    </source>
</reference>
<evidence type="ECO:0000259" key="3">
    <source>
        <dbReference type="Pfam" id="PF07593"/>
    </source>
</evidence>
<feature type="domain" description="ASPIC/UnbV" evidence="3">
    <location>
        <begin position="558"/>
        <end position="623"/>
    </location>
</feature>
<keyword evidence="1 2" id="KW-0732">Signal</keyword>
<dbReference type="PROSITE" id="PS51257">
    <property type="entry name" value="PROKAR_LIPOPROTEIN"/>
    <property type="match status" value="1"/>
</dbReference>
<evidence type="ECO:0000313" key="5">
    <source>
        <dbReference type="Proteomes" id="UP001467690"/>
    </source>
</evidence>
<accession>A0ABV1RCY0</accession>
<dbReference type="InterPro" id="IPR011519">
    <property type="entry name" value="UnbV_ASPIC"/>
</dbReference>
<dbReference type="PANTHER" id="PTHR16026:SF0">
    <property type="entry name" value="CARTILAGE ACIDIC PROTEIN 1"/>
    <property type="match status" value="1"/>
</dbReference>
<dbReference type="EMBL" id="JBELOE010000067">
    <property type="protein sequence ID" value="MER2490786.1"/>
    <property type="molecule type" value="Genomic_DNA"/>
</dbReference>
<feature type="signal peptide" evidence="2">
    <location>
        <begin position="1"/>
        <end position="25"/>
    </location>
</feature>
<dbReference type="RefSeq" id="WP_350400594.1">
    <property type="nucleotide sequence ID" value="NZ_JBELOE010000067.1"/>
</dbReference>
<keyword evidence="5" id="KW-1185">Reference proteome</keyword>
<dbReference type="InterPro" id="IPR028994">
    <property type="entry name" value="Integrin_alpha_N"/>
</dbReference>